<dbReference type="GO" id="GO:0018169">
    <property type="term" value="F:ribosomal S6-glutamic acid ligase activity"/>
    <property type="evidence" value="ECO:0007669"/>
    <property type="project" value="TreeGrafter"/>
</dbReference>
<dbReference type="InterPro" id="IPR048936">
    <property type="entry name" value="MvdD-like_ATPgrasp"/>
</dbReference>
<keyword evidence="1" id="KW-0067">ATP-binding</keyword>
<dbReference type="Gene3D" id="3.30.470.20">
    <property type="entry name" value="ATP-grasp fold, B domain"/>
    <property type="match status" value="1"/>
</dbReference>
<dbReference type="RefSeq" id="WP_109345774.1">
    <property type="nucleotide sequence ID" value="NZ_CP029343.1"/>
</dbReference>
<dbReference type="AlphaFoldDB" id="A0A2S2DJB4"/>
<dbReference type="Proteomes" id="UP000245820">
    <property type="component" value="Chromosome"/>
</dbReference>
<proteinExistence type="predicted"/>
<dbReference type="KEGG" id="mtim:DIR46_14000"/>
<dbReference type="GO" id="GO:0005524">
    <property type="term" value="F:ATP binding"/>
    <property type="evidence" value="ECO:0007669"/>
    <property type="project" value="UniProtKB-UniRule"/>
</dbReference>
<name>A0A2S2DJB4_9BURK</name>
<dbReference type="OrthoDB" id="583309at2"/>
<dbReference type="GO" id="GO:0046872">
    <property type="term" value="F:metal ion binding"/>
    <property type="evidence" value="ECO:0007669"/>
    <property type="project" value="InterPro"/>
</dbReference>
<accession>A0A2S2DJB4</accession>
<evidence type="ECO:0000256" key="1">
    <source>
        <dbReference type="PROSITE-ProRule" id="PRU00409"/>
    </source>
</evidence>
<dbReference type="PANTHER" id="PTHR21621:SF0">
    <property type="entry name" value="BETA-CITRYLGLUTAMATE SYNTHASE B-RELATED"/>
    <property type="match status" value="1"/>
</dbReference>
<feature type="domain" description="ATP-grasp" evidence="2">
    <location>
        <begin position="132"/>
        <end position="327"/>
    </location>
</feature>
<dbReference type="PANTHER" id="PTHR21621">
    <property type="entry name" value="RIBOSOMAL PROTEIN S6 MODIFICATION PROTEIN"/>
    <property type="match status" value="1"/>
</dbReference>
<keyword evidence="4" id="KW-1185">Reference proteome</keyword>
<reference evidence="3 4" key="1">
    <citation type="submission" date="2018-05" db="EMBL/GenBank/DDBJ databases">
        <title>Complete genome sequence of Massilia oculi sp. nov. CCUG 43427T (=DSM 26321T), the type strain of M. oculi, and comparison with genome sequences of other Massilia strains.</title>
        <authorList>
            <person name="Zhu B."/>
        </authorList>
    </citation>
    <scope>NUCLEOTIDE SEQUENCE [LARGE SCALE GENOMIC DNA]</scope>
    <source>
        <strain evidence="3 4">CCUG 43427</strain>
    </source>
</reference>
<dbReference type="EMBL" id="CP029343">
    <property type="protein sequence ID" value="AWL05437.1"/>
    <property type="molecule type" value="Genomic_DNA"/>
</dbReference>
<evidence type="ECO:0000259" key="2">
    <source>
        <dbReference type="PROSITE" id="PS50975"/>
    </source>
</evidence>
<dbReference type="PROSITE" id="PS50975">
    <property type="entry name" value="ATP_GRASP"/>
    <property type="match status" value="1"/>
</dbReference>
<protein>
    <recommendedName>
        <fullName evidence="2">ATP-grasp domain-containing protein</fullName>
    </recommendedName>
</protein>
<dbReference type="SUPFAM" id="SSF56059">
    <property type="entry name" value="Glutathione synthetase ATP-binding domain-like"/>
    <property type="match status" value="1"/>
</dbReference>
<dbReference type="GO" id="GO:0005737">
    <property type="term" value="C:cytoplasm"/>
    <property type="evidence" value="ECO:0007669"/>
    <property type="project" value="TreeGrafter"/>
</dbReference>
<evidence type="ECO:0000313" key="4">
    <source>
        <dbReference type="Proteomes" id="UP000245820"/>
    </source>
</evidence>
<dbReference type="InterPro" id="IPR011761">
    <property type="entry name" value="ATP-grasp"/>
</dbReference>
<gene>
    <name evidence="3" type="ORF">DIR46_14000</name>
</gene>
<evidence type="ECO:0000313" key="3">
    <source>
        <dbReference type="EMBL" id="AWL05437.1"/>
    </source>
</evidence>
<dbReference type="GO" id="GO:0009432">
    <property type="term" value="P:SOS response"/>
    <property type="evidence" value="ECO:0007669"/>
    <property type="project" value="TreeGrafter"/>
</dbReference>
<keyword evidence="1" id="KW-0547">Nucleotide-binding</keyword>
<dbReference type="Pfam" id="PF21068">
    <property type="entry name" value="ATPgraspMvdD"/>
    <property type="match status" value="1"/>
</dbReference>
<sequence>MKRVLIVTHSRDLHADAIVPLLRQRGPAPIRLDLDAFPRDYELCQSLTGTDCVNRLRPLPGGDWIDLDQVGAVWVRKPADYAYRSDDLGAQERAYARHETEQALFGVLYSLDCFWMSHPRALRGAQWKGEQLKRAARMGFRVPSSIVTNSPEEVRRFRDRIPGPIVFKSLSTPRLASDEMEAHERVVGGLGTTLVDDAMLDDLDAVAELPCHFQEYIAKDYELRVTVVGERVFAARIASQDDPRTMIDSRDMSAPVGYTACTLPPEVARRCIDFVRSYELSYGAIDLIVTPGGDTVFLENNPAGQFLYVQELVPALPILEAIADLLCEEAACRN</sequence>
<organism evidence="3 4">
    <name type="scientific">Massilia oculi</name>
    <dbReference type="NCBI Taxonomy" id="945844"/>
    <lineage>
        <taxon>Bacteria</taxon>
        <taxon>Pseudomonadati</taxon>
        <taxon>Pseudomonadota</taxon>
        <taxon>Betaproteobacteria</taxon>
        <taxon>Burkholderiales</taxon>
        <taxon>Oxalobacteraceae</taxon>
        <taxon>Telluria group</taxon>
        <taxon>Massilia</taxon>
    </lineage>
</organism>